<dbReference type="AlphaFoldDB" id="X0UI78"/>
<reference evidence="1" key="1">
    <citation type="journal article" date="2014" name="Front. Microbiol.">
        <title>High frequency of phylogenetically diverse reductive dehalogenase-homologous genes in deep subseafloor sedimentary metagenomes.</title>
        <authorList>
            <person name="Kawai M."/>
            <person name="Futagami T."/>
            <person name="Toyoda A."/>
            <person name="Takaki Y."/>
            <person name="Nishi S."/>
            <person name="Hori S."/>
            <person name="Arai W."/>
            <person name="Tsubouchi T."/>
            <person name="Morono Y."/>
            <person name="Uchiyama I."/>
            <person name="Ito T."/>
            <person name="Fujiyama A."/>
            <person name="Inagaki F."/>
            <person name="Takami H."/>
        </authorList>
    </citation>
    <scope>NUCLEOTIDE SEQUENCE</scope>
    <source>
        <strain evidence="1">Expedition CK06-06</strain>
    </source>
</reference>
<sequence>DSAVVVVRRTSVLPPGFAWAFAREIAGETS</sequence>
<feature type="non-terminal residue" evidence="1">
    <location>
        <position position="1"/>
    </location>
</feature>
<evidence type="ECO:0000313" key="1">
    <source>
        <dbReference type="EMBL" id="GAF98976.1"/>
    </source>
</evidence>
<comment type="caution">
    <text evidence="1">The sequence shown here is derived from an EMBL/GenBank/DDBJ whole genome shotgun (WGS) entry which is preliminary data.</text>
</comment>
<protein>
    <submittedName>
        <fullName evidence="1">Uncharacterized protein</fullName>
    </submittedName>
</protein>
<gene>
    <name evidence="1" type="ORF">S01H1_23655</name>
</gene>
<organism evidence="1">
    <name type="scientific">marine sediment metagenome</name>
    <dbReference type="NCBI Taxonomy" id="412755"/>
    <lineage>
        <taxon>unclassified sequences</taxon>
        <taxon>metagenomes</taxon>
        <taxon>ecological metagenomes</taxon>
    </lineage>
</organism>
<name>X0UI78_9ZZZZ</name>
<proteinExistence type="predicted"/>
<accession>X0UI78</accession>
<dbReference type="EMBL" id="BARS01013740">
    <property type="protein sequence ID" value="GAF98976.1"/>
    <property type="molecule type" value="Genomic_DNA"/>
</dbReference>